<organism evidence="5 6">
    <name type="scientific">Olivibacter ginsenosidimutans</name>
    <dbReference type="NCBI Taxonomy" id="1176537"/>
    <lineage>
        <taxon>Bacteria</taxon>
        <taxon>Pseudomonadati</taxon>
        <taxon>Bacteroidota</taxon>
        <taxon>Sphingobacteriia</taxon>
        <taxon>Sphingobacteriales</taxon>
        <taxon>Sphingobacteriaceae</taxon>
        <taxon>Olivibacter</taxon>
    </lineage>
</organism>
<keyword evidence="2" id="KW-0547">Nucleotide-binding</keyword>
<evidence type="ECO:0000256" key="3">
    <source>
        <dbReference type="ARBA" id="ARBA00022840"/>
    </source>
</evidence>
<evidence type="ECO:0000313" key="6">
    <source>
        <dbReference type="Proteomes" id="UP001501411"/>
    </source>
</evidence>
<evidence type="ECO:0000256" key="2">
    <source>
        <dbReference type="ARBA" id="ARBA00022741"/>
    </source>
</evidence>
<dbReference type="Gene3D" id="3.40.50.300">
    <property type="entry name" value="P-loop containing nucleotide triphosphate hydrolases"/>
    <property type="match status" value="1"/>
</dbReference>
<evidence type="ECO:0000259" key="4">
    <source>
        <dbReference type="PROSITE" id="PS50893"/>
    </source>
</evidence>
<evidence type="ECO:0000256" key="1">
    <source>
        <dbReference type="ARBA" id="ARBA00022448"/>
    </source>
</evidence>
<feature type="domain" description="ABC transporter" evidence="4">
    <location>
        <begin position="3"/>
        <end position="216"/>
    </location>
</feature>
<keyword evidence="6" id="KW-1185">Reference proteome</keyword>
<accession>A0ABP9B9Q6</accession>
<name>A0ABP9B9Q6_9SPHI</name>
<sequence length="217" mass="24309">MMLQFHNFAKAYGVQPVLQIEKLALPSGIHWIQGDNGTGKSTLLKALAGLIHFKGTVLLDGDIDLKKQPLAYRKRVNFAESEAAFPLFLNGQDMIKLFMKAKNATQEQLWALINGFGMSDYLTQPLSSYSAGMLKKLSLVLAFLGKPSLLLLDEPFITLDQQAIEQLAHWIKERHEQQQINFILTSHQAIPSNVPIDYTFKLINQGLTPLNSAYGIR</sequence>
<dbReference type="PANTHER" id="PTHR42939:SF1">
    <property type="entry name" value="ABC TRANSPORTER ATP-BINDING PROTEIN ALBC-RELATED"/>
    <property type="match status" value="1"/>
</dbReference>
<dbReference type="PANTHER" id="PTHR42939">
    <property type="entry name" value="ABC TRANSPORTER ATP-BINDING PROTEIN ALBC-RELATED"/>
    <property type="match status" value="1"/>
</dbReference>
<keyword evidence="1" id="KW-0813">Transport</keyword>
<protein>
    <submittedName>
        <fullName evidence="5">ABC transporter ATP-binding protein</fullName>
    </submittedName>
</protein>
<dbReference type="PROSITE" id="PS50893">
    <property type="entry name" value="ABC_TRANSPORTER_2"/>
    <property type="match status" value="1"/>
</dbReference>
<dbReference type="Proteomes" id="UP001501411">
    <property type="component" value="Unassembled WGS sequence"/>
</dbReference>
<dbReference type="Pfam" id="PF00005">
    <property type="entry name" value="ABC_tran"/>
    <property type="match status" value="1"/>
</dbReference>
<proteinExistence type="predicted"/>
<dbReference type="SMART" id="SM00382">
    <property type="entry name" value="AAA"/>
    <property type="match status" value="1"/>
</dbReference>
<dbReference type="PROSITE" id="PS00211">
    <property type="entry name" value="ABC_TRANSPORTER_1"/>
    <property type="match status" value="1"/>
</dbReference>
<comment type="caution">
    <text evidence="5">The sequence shown here is derived from an EMBL/GenBank/DDBJ whole genome shotgun (WGS) entry which is preliminary data.</text>
</comment>
<dbReference type="InterPro" id="IPR027417">
    <property type="entry name" value="P-loop_NTPase"/>
</dbReference>
<dbReference type="EMBL" id="BAABIQ010000029">
    <property type="protein sequence ID" value="GAA4791089.1"/>
    <property type="molecule type" value="Genomic_DNA"/>
</dbReference>
<gene>
    <name evidence="5" type="ORF">GCM10023231_18760</name>
</gene>
<dbReference type="RefSeq" id="WP_345231504.1">
    <property type="nucleotide sequence ID" value="NZ_BAABIQ010000029.1"/>
</dbReference>
<dbReference type="InterPro" id="IPR003593">
    <property type="entry name" value="AAA+_ATPase"/>
</dbReference>
<dbReference type="InterPro" id="IPR003439">
    <property type="entry name" value="ABC_transporter-like_ATP-bd"/>
</dbReference>
<dbReference type="InterPro" id="IPR017871">
    <property type="entry name" value="ABC_transporter-like_CS"/>
</dbReference>
<reference evidence="6" key="1">
    <citation type="journal article" date="2019" name="Int. J. Syst. Evol. Microbiol.">
        <title>The Global Catalogue of Microorganisms (GCM) 10K type strain sequencing project: providing services to taxonomists for standard genome sequencing and annotation.</title>
        <authorList>
            <consortium name="The Broad Institute Genomics Platform"/>
            <consortium name="The Broad Institute Genome Sequencing Center for Infectious Disease"/>
            <person name="Wu L."/>
            <person name="Ma J."/>
        </authorList>
    </citation>
    <scope>NUCLEOTIDE SEQUENCE [LARGE SCALE GENOMIC DNA]</scope>
    <source>
        <strain evidence="6">JCM 18200</strain>
    </source>
</reference>
<keyword evidence="3 5" id="KW-0067">ATP-binding</keyword>
<dbReference type="SUPFAM" id="SSF52540">
    <property type="entry name" value="P-loop containing nucleoside triphosphate hydrolases"/>
    <property type="match status" value="1"/>
</dbReference>
<dbReference type="InterPro" id="IPR051782">
    <property type="entry name" value="ABC_Transporter_VariousFunc"/>
</dbReference>
<evidence type="ECO:0000313" key="5">
    <source>
        <dbReference type="EMBL" id="GAA4791089.1"/>
    </source>
</evidence>
<dbReference type="GO" id="GO:0005524">
    <property type="term" value="F:ATP binding"/>
    <property type="evidence" value="ECO:0007669"/>
    <property type="project" value="UniProtKB-KW"/>
</dbReference>